<evidence type="ECO:0000256" key="1">
    <source>
        <dbReference type="SAM" id="Phobius"/>
    </source>
</evidence>
<dbReference type="EMBL" id="FNKO01000001">
    <property type="protein sequence ID" value="SDQ07480.1"/>
    <property type="molecule type" value="Genomic_DNA"/>
</dbReference>
<keyword evidence="3" id="KW-1185">Reference proteome</keyword>
<proteinExistence type="predicted"/>
<accession>A0A1H0XX54</accession>
<feature type="transmembrane region" description="Helical" evidence="1">
    <location>
        <begin position="90"/>
        <end position="111"/>
    </location>
</feature>
<dbReference type="RefSeq" id="WP_092520183.1">
    <property type="nucleotide sequence ID" value="NZ_FNKO01000001.1"/>
</dbReference>
<evidence type="ECO:0000313" key="2">
    <source>
        <dbReference type="EMBL" id="SDQ07480.1"/>
    </source>
</evidence>
<name>A0A1H0XX54_9ACTN</name>
<feature type="transmembrane region" description="Helical" evidence="1">
    <location>
        <begin position="50"/>
        <end position="70"/>
    </location>
</feature>
<sequence length="176" mass="18761">MRLLSDNARAGNLPEEDAVVDQSGEQQRFRADLSRAERDVSRRIDPGGRALVIAGVMLVLVLTAILPWVGGASGWQVLSGQADPALEIELLPRLFSINATVAGVLLGALTLVTRRWAISWVTAMACSVVTVEGVIAIWSRQTVPEGQAGPSIGLVLAAVSMAVLASQWLRIAWSRP</sequence>
<dbReference type="OrthoDB" id="4773013at2"/>
<keyword evidence="1" id="KW-0472">Membrane</keyword>
<reference evidence="3" key="1">
    <citation type="submission" date="2016-10" db="EMBL/GenBank/DDBJ databases">
        <authorList>
            <person name="Varghese N."/>
            <person name="Submissions S."/>
        </authorList>
    </citation>
    <scope>NUCLEOTIDE SEQUENCE [LARGE SCALE GENOMIC DNA]</scope>
    <source>
        <strain evidence="3">DSM 45459</strain>
    </source>
</reference>
<keyword evidence="1" id="KW-0812">Transmembrane</keyword>
<evidence type="ECO:0000313" key="3">
    <source>
        <dbReference type="Proteomes" id="UP000199301"/>
    </source>
</evidence>
<feature type="transmembrane region" description="Helical" evidence="1">
    <location>
        <begin position="151"/>
        <end position="173"/>
    </location>
</feature>
<dbReference type="STRING" id="995062.SAMN04489718_0076"/>
<dbReference type="AlphaFoldDB" id="A0A1H0XX54"/>
<dbReference type="Proteomes" id="UP000199301">
    <property type="component" value="Unassembled WGS sequence"/>
</dbReference>
<gene>
    <name evidence="2" type="ORF">SAMN04489718_0076</name>
</gene>
<organism evidence="2 3">
    <name type="scientific">Actinopolyspora saharensis</name>
    <dbReference type="NCBI Taxonomy" id="995062"/>
    <lineage>
        <taxon>Bacteria</taxon>
        <taxon>Bacillati</taxon>
        <taxon>Actinomycetota</taxon>
        <taxon>Actinomycetes</taxon>
        <taxon>Actinopolysporales</taxon>
        <taxon>Actinopolysporaceae</taxon>
        <taxon>Actinopolyspora</taxon>
    </lineage>
</organism>
<protein>
    <submittedName>
        <fullName evidence="2">Uncharacterized protein</fullName>
    </submittedName>
</protein>
<feature type="transmembrane region" description="Helical" evidence="1">
    <location>
        <begin position="118"/>
        <end position="139"/>
    </location>
</feature>
<keyword evidence="1" id="KW-1133">Transmembrane helix</keyword>